<reference evidence="1 2" key="1">
    <citation type="submission" date="2016-10" db="EMBL/GenBank/DDBJ databases">
        <authorList>
            <person name="de Groot N.N."/>
        </authorList>
    </citation>
    <scope>NUCLEOTIDE SEQUENCE [LARGE SCALE GENOMIC DNA]</scope>
    <source>
        <strain evidence="1 2">Nl14</strain>
    </source>
</reference>
<dbReference type="AlphaFoldDB" id="A0A1I7I7F6"/>
<organism evidence="1 2">
    <name type="scientific">Nitrosospira multiformis</name>
    <dbReference type="NCBI Taxonomy" id="1231"/>
    <lineage>
        <taxon>Bacteria</taxon>
        <taxon>Pseudomonadati</taxon>
        <taxon>Pseudomonadota</taxon>
        <taxon>Betaproteobacteria</taxon>
        <taxon>Nitrosomonadales</taxon>
        <taxon>Nitrosomonadaceae</taxon>
        <taxon>Nitrosospira</taxon>
    </lineage>
</organism>
<evidence type="ECO:0000313" key="1">
    <source>
        <dbReference type="EMBL" id="SFU68903.1"/>
    </source>
</evidence>
<dbReference type="EMBL" id="FPBZ01000015">
    <property type="protein sequence ID" value="SFU68903.1"/>
    <property type="molecule type" value="Genomic_DNA"/>
</dbReference>
<dbReference type="Gene3D" id="3.40.50.150">
    <property type="entry name" value="Vaccinia Virus protein VP39"/>
    <property type="match status" value="1"/>
</dbReference>
<name>A0A1I7I7F6_9PROT</name>
<sequence>MDITLQQRDLKPIGFDIRTYCTGAGGSYIFLQHQYELHRDEVRCKAEKGDFVIDAGACWGETSLYFAHEVEVLRKNIAANPHLADTINVIDQPLWNQDGQVLYYVDWGPGSRVSFEKLREDFANTQCVTTTIDHIVSKYKLPCVNLLRWISREQNLMH</sequence>
<protein>
    <submittedName>
        <fullName evidence="1">Uncharacterized protein</fullName>
    </submittedName>
</protein>
<accession>A0A1I7I7F6</accession>
<dbReference type="Proteomes" id="UP000182649">
    <property type="component" value="Unassembled WGS sequence"/>
</dbReference>
<evidence type="ECO:0000313" key="2">
    <source>
        <dbReference type="Proteomes" id="UP000182649"/>
    </source>
</evidence>
<gene>
    <name evidence="1" type="ORF">SAMN05216417_11554</name>
</gene>
<dbReference type="SUPFAM" id="SSF53335">
    <property type="entry name" value="S-adenosyl-L-methionine-dependent methyltransferases"/>
    <property type="match status" value="1"/>
</dbReference>
<proteinExistence type="predicted"/>
<dbReference type="InterPro" id="IPR029063">
    <property type="entry name" value="SAM-dependent_MTases_sf"/>
</dbReference>